<keyword evidence="2" id="KW-1185">Reference proteome</keyword>
<comment type="caution">
    <text evidence="1">The sequence shown here is derived from an EMBL/GenBank/DDBJ whole genome shotgun (WGS) entry which is preliminary data.</text>
</comment>
<gene>
    <name evidence="1" type="ORF">C7H19_15880</name>
</gene>
<evidence type="ECO:0008006" key="3">
    <source>
        <dbReference type="Google" id="ProtNLM"/>
    </source>
</evidence>
<evidence type="ECO:0000313" key="1">
    <source>
        <dbReference type="EMBL" id="PSF35712.1"/>
    </source>
</evidence>
<sequence length="371" mass="43397">METRYFKPLPKNIFRNTSVDFQTPNYAEAEQQFIKLLTTENLDQQLLSQPDLNQCFEAALSSALTVAYTEKSSRSDAANLFLHRTLYRINRLNFFWYSDLNQYTNERSTYLQWVRDRIEDVWQAWELAQIDVESLKKQDVRQALIQRGDADLNPPLSENKRYIREEMTLAGYRHLIAIVSLDGLVESSRLCHILGGASNEVQATLIRVLIEEYGNGRLTRKHSTFFAQMMEELGLNPEPENYLDLVPWEVLASINHNFLLTQRKRNFLRYNGGFTYFEIYGPSAYKDYMAAAQRLNLSDQAMGYWELHIREDERHGQWMLHNVALPLAEHYPDQAWELLLGYDQEKLMGDRAGSVVMQLIKNAEIRSDIQY</sequence>
<dbReference type="InterPro" id="IPR016084">
    <property type="entry name" value="Haem_Oase-like_multi-hlx"/>
</dbReference>
<dbReference type="SMART" id="SM01236">
    <property type="entry name" value="Haem_oxygenase_2"/>
    <property type="match status" value="1"/>
</dbReference>
<dbReference type="EMBL" id="PXOH01000018">
    <property type="protein sequence ID" value="PSF35712.1"/>
    <property type="molecule type" value="Genomic_DNA"/>
</dbReference>
<dbReference type="Gene3D" id="1.20.910.10">
    <property type="entry name" value="Heme oxygenase-like"/>
    <property type="match status" value="1"/>
</dbReference>
<proteinExistence type="predicted"/>
<reference evidence="1 2" key="1">
    <citation type="submission" date="2018-03" db="EMBL/GenBank/DDBJ databases">
        <title>The ancient ancestry and fast evolution of plastids.</title>
        <authorList>
            <person name="Moore K.R."/>
            <person name="Magnabosco C."/>
            <person name="Momper L."/>
            <person name="Gold D.A."/>
            <person name="Bosak T."/>
            <person name="Fournier G.P."/>
        </authorList>
    </citation>
    <scope>NUCLEOTIDE SEQUENCE [LARGE SCALE GENOMIC DNA]</scope>
    <source>
        <strain evidence="1 2">CCALA 016</strain>
    </source>
</reference>
<protein>
    <recommendedName>
        <fullName evidence="3">Iron-containing redox enzyme family protein</fullName>
    </recommendedName>
</protein>
<accession>A0A2T1LVH2</accession>
<reference evidence="1 2" key="2">
    <citation type="submission" date="2018-03" db="EMBL/GenBank/DDBJ databases">
        <authorList>
            <person name="Keele B.F."/>
        </authorList>
    </citation>
    <scope>NUCLEOTIDE SEQUENCE [LARGE SCALE GENOMIC DNA]</scope>
    <source>
        <strain evidence="1 2">CCALA 016</strain>
    </source>
</reference>
<dbReference type="Pfam" id="PF14518">
    <property type="entry name" value="Haem_oxygenas_2"/>
    <property type="match status" value="1"/>
</dbReference>
<dbReference type="OrthoDB" id="252872at2"/>
<evidence type="ECO:0000313" key="2">
    <source>
        <dbReference type="Proteomes" id="UP000239001"/>
    </source>
</evidence>
<name>A0A2T1LVH2_9CHRO</name>
<organism evidence="1 2">
    <name type="scientific">Aphanothece hegewaldii CCALA 016</name>
    <dbReference type="NCBI Taxonomy" id="2107694"/>
    <lineage>
        <taxon>Bacteria</taxon>
        <taxon>Bacillati</taxon>
        <taxon>Cyanobacteriota</taxon>
        <taxon>Cyanophyceae</taxon>
        <taxon>Oscillatoriophycideae</taxon>
        <taxon>Chroococcales</taxon>
        <taxon>Aphanothecaceae</taxon>
        <taxon>Aphanothece</taxon>
    </lineage>
</organism>
<dbReference type="Proteomes" id="UP000239001">
    <property type="component" value="Unassembled WGS sequence"/>
</dbReference>
<dbReference type="SUPFAM" id="SSF48613">
    <property type="entry name" value="Heme oxygenase-like"/>
    <property type="match status" value="1"/>
</dbReference>
<dbReference type="AlphaFoldDB" id="A0A2T1LVH2"/>